<name>A0ABY9TLV8_9GAMM</name>
<evidence type="ECO:0000313" key="1">
    <source>
        <dbReference type="EMBL" id="WNC69826.1"/>
    </source>
</evidence>
<accession>A0ABY9TLV8</accession>
<dbReference type="Proteomes" id="UP001248581">
    <property type="component" value="Chromosome"/>
</dbReference>
<sequence>MFITTLAACSGNEGPPPIPDCDYSTHSKLNDSINQFIWADPGHTTFTSQWQHVAVEQITKKYGYLQRKSLPDAQNAEKSFIQFQQQVERLLVTNKDIQVGIDTNQCVVGKNGESSDKLEVQNESIEYVLAALPKILKSIQTKKNSIIETLEKR</sequence>
<gene>
    <name evidence="1" type="ORF">RI845_06710</name>
</gene>
<organism evidence="1 2">
    <name type="scientific">Thalassotalea nanhaiensis</name>
    <dbReference type="NCBI Taxonomy" id="3065648"/>
    <lineage>
        <taxon>Bacteria</taxon>
        <taxon>Pseudomonadati</taxon>
        <taxon>Pseudomonadota</taxon>
        <taxon>Gammaproteobacteria</taxon>
        <taxon>Alteromonadales</taxon>
        <taxon>Colwelliaceae</taxon>
        <taxon>Thalassotalea</taxon>
    </lineage>
</organism>
<proteinExistence type="predicted"/>
<dbReference type="RefSeq" id="WP_348388968.1">
    <property type="nucleotide sequence ID" value="NZ_CP134146.1"/>
</dbReference>
<evidence type="ECO:0000313" key="2">
    <source>
        <dbReference type="Proteomes" id="UP001248581"/>
    </source>
</evidence>
<protein>
    <submittedName>
        <fullName evidence="1">Uncharacterized protein</fullName>
    </submittedName>
</protein>
<keyword evidence="2" id="KW-1185">Reference proteome</keyword>
<reference evidence="2" key="1">
    <citation type="submission" date="2023-09" db="EMBL/GenBank/DDBJ databases">
        <authorList>
            <person name="Li S."/>
            <person name="Li X."/>
            <person name="Zhang C."/>
            <person name="Zhao Z."/>
        </authorList>
    </citation>
    <scope>NUCLEOTIDE SEQUENCE [LARGE SCALE GENOMIC DNA]</scope>
    <source>
        <strain evidence="2">SQ345</strain>
    </source>
</reference>
<dbReference type="EMBL" id="CP134146">
    <property type="protein sequence ID" value="WNC69826.1"/>
    <property type="molecule type" value="Genomic_DNA"/>
</dbReference>